<dbReference type="EMBL" id="BAAAEW010000042">
    <property type="protein sequence ID" value="GAA0764118.1"/>
    <property type="molecule type" value="Genomic_DNA"/>
</dbReference>
<dbReference type="Pfam" id="PF04965">
    <property type="entry name" value="GPW_gp25"/>
    <property type="match status" value="1"/>
</dbReference>
<evidence type="ECO:0000259" key="1">
    <source>
        <dbReference type="Pfam" id="PF04965"/>
    </source>
</evidence>
<dbReference type="Gene3D" id="3.10.450.40">
    <property type="match status" value="1"/>
</dbReference>
<accession>A0ABN1KE48</accession>
<reference evidence="2 3" key="1">
    <citation type="journal article" date="2019" name="Int. J. Syst. Evol. Microbiol.">
        <title>The Global Catalogue of Microorganisms (GCM) 10K type strain sequencing project: providing services to taxonomists for standard genome sequencing and annotation.</title>
        <authorList>
            <consortium name="The Broad Institute Genomics Platform"/>
            <consortium name="The Broad Institute Genome Sequencing Center for Infectious Disease"/>
            <person name="Wu L."/>
            <person name="Ma J."/>
        </authorList>
    </citation>
    <scope>NUCLEOTIDE SEQUENCE [LARGE SCALE GENOMIC DNA]</scope>
    <source>
        <strain evidence="2 3">JCM 15503</strain>
    </source>
</reference>
<organism evidence="2 3">
    <name type="scientific">Ideonella azotifigens</name>
    <dbReference type="NCBI Taxonomy" id="513160"/>
    <lineage>
        <taxon>Bacteria</taxon>
        <taxon>Pseudomonadati</taxon>
        <taxon>Pseudomonadota</taxon>
        <taxon>Betaproteobacteria</taxon>
        <taxon>Burkholderiales</taxon>
        <taxon>Sphaerotilaceae</taxon>
        <taxon>Ideonella</taxon>
    </lineage>
</organism>
<sequence length="118" mass="12848">MDIDFPLHFDARGRTASAGLDEHVRDMIEQLVFTNHGERVNRPDFGSGAMQLVFAPNSPELAATVQFTLQAALQMWLGDVIDVADLTVTADDARLVIALSYVIKANGQAQTASFSRSL</sequence>
<dbReference type="InterPro" id="IPR007048">
    <property type="entry name" value="IraD/Gp25-like"/>
</dbReference>
<proteinExistence type="predicted"/>
<protein>
    <submittedName>
        <fullName evidence="2">GPW/gp25 family protein</fullName>
    </submittedName>
</protein>
<comment type="caution">
    <text evidence="2">The sequence shown here is derived from an EMBL/GenBank/DDBJ whole genome shotgun (WGS) entry which is preliminary data.</text>
</comment>
<evidence type="ECO:0000313" key="2">
    <source>
        <dbReference type="EMBL" id="GAA0764118.1"/>
    </source>
</evidence>
<name>A0ABN1KE48_9BURK</name>
<dbReference type="Proteomes" id="UP001500279">
    <property type="component" value="Unassembled WGS sequence"/>
</dbReference>
<evidence type="ECO:0000313" key="3">
    <source>
        <dbReference type="Proteomes" id="UP001500279"/>
    </source>
</evidence>
<dbReference type="RefSeq" id="WP_141289241.1">
    <property type="nucleotide sequence ID" value="NZ_BAAAEW010000042.1"/>
</dbReference>
<keyword evidence="3" id="KW-1185">Reference proteome</keyword>
<dbReference type="SUPFAM" id="SSF160719">
    <property type="entry name" value="gpW/gp25-like"/>
    <property type="match status" value="1"/>
</dbReference>
<gene>
    <name evidence="2" type="ORF">GCM10009107_49840</name>
</gene>
<feature type="domain" description="IraD/Gp25-like" evidence="1">
    <location>
        <begin position="20"/>
        <end position="106"/>
    </location>
</feature>